<keyword evidence="2" id="KW-1185">Reference proteome</keyword>
<sequence length="243" mass="26624">MNAITTRPDAAPVADPMVTMIERVAMTPDLPIERLTALMDMRERQMNKEAEQGFNQAFAAAMAEMPDVPRTGENRHLGTRYSTLDDLIRATRPVLSRHGLSLNWQTKIDGQNITVTAIVRHAQGHSISTTLSGPRDNGKQMNALQGGGSTETYLKRYSGFGILGLSSGDETDDDGQRASAVPLIDADQFVALREMIEESGSNEAKFLEFIGAPTLEELTHEQFAKAIAALRKKIQRNKKAAAE</sequence>
<dbReference type="Pfam" id="PF04404">
    <property type="entry name" value="ERF"/>
    <property type="match status" value="1"/>
</dbReference>
<evidence type="ECO:0000313" key="2">
    <source>
        <dbReference type="Proteomes" id="UP000223061"/>
    </source>
</evidence>
<organism evidence="1 2">
    <name type="scientific">Paracoccus phage Shpa</name>
    <dbReference type="NCBI Taxonomy" id="1647282"/>
    <lineage>
        <taxon>Viruses</taxon>
        <taxon>Duplodnaviria</taxon>
        <taxon>Heunggongvirae</taxon>
        <taxon>Uroviricota</taxon>
        <taxon>Caudoviricetes</taxon>
        <taxon>Vhulanivirus</taxon>
        <taxon>Vhulanivirus Shpa</taxon>
    </lineage>
</organism>
<dbReference type="Proteomes" id="UP000223061">
    <property type="component" value="Segment"/>
</dbReference>
<reference evidence="1 2" key="1">
    <citation type="submission" date="2015-04" db="EMBL/GenBank/DDBJ databases">
        <title>Isolation and characterization of bacteriophages from East Africa Rift Valley soda lakes.</title>
        <authorList>
            <person name="van Zyl L.J."/>
            <person name="Nemavhulani S."/>
            <person name="Cowan D.A."/>
            <person name="Trindade M.I."/>
        </authorList>
    </citation>
    <scope>NUCLEOTIDE SEQUENCE [LARGE SCALE GENOMIC DNA]</scope>
</reference>
<gene>
    <name evidence="1" type="ORF">Shpa_40</name>
</gene>
<dbReference type="InterPro" id="IPR007499">
    <property type="entry name" value="ERF_bacteria_virus"/>
</dbReference>
<dbReference type="EMBL" id="KR072689">
    <property type="protein sequence ID" value="AKG94551.1"/>
    <property type="molecule type" value="Genomic_DNA"/>
</dbReference>
<evidence type="ECO:0000313" key="1">
    <source>
        <dbReference type="EMBL" id="AKG94551.1"/>
    </source>
</evidence>
<protein>
    <submittedName>
        <fullName evidence="1">ERF family protein</fullName>
    </submittedName>
</protein>
<proteinExistence type="predicted"/>
<name>A0A0U2C0X9_9CAUD</name>
<accession>A0A0U2C0X9</accession>